<reference evidence="1 2" key="1">
    <citation type="submission" date="2020-03" db="EMBL/GenBank/DDBJ databases">
        <title>Two novel Motilibacter sp.</title>
        <authorList>
            <person name="Liu S."/>
        </authorList>
    </citation>
    <scope>NUCLEOTIDE SEQUENCE [LARGE SCALE GENOMIC DNA]</scope>
    <source>
        <strain evidence="1 2">E257</strain>
    </source>
</reference>
<name>A0ABX0GYZ9_9ACTN</name>
<keyword evidence="2" id="KW-1185">Reference proteome</keyword>
<dbReference type="EMBL" id="JAANNP010000112">
    <property type="protein sequence ID" value="NHC16226.1"/>
    <property type="molecule type" value="Genomic_DNA"/>
</dbReference>
<dbReference type="RefSeq" id="WP_166284683.1">
    <property type="nucleotide sequence ID" value="NZ_JAANNP010000112.1"/>
</dbReference>
<accession>A0ABX0GYZ9</accession>
<dbReference type="PANTHER" id="PTHR43737:SF1">
    <property type="entry name" value="DUF1501 DOMAIN-CONTAINING PROTEIN"/>
    <property type="match status" value="1"/>
</dbReference>
<dbReference type="PROSITE" id="PS51318">
    <property type="entry name" value="TAT"/>
    <property type="match status" value="1"/>
</dbReference>
<dbReference type="Proteomes" id="UP000800981">
    <property type="component" value="Unassembled WGS sequence"/>
</dbReference>
<evidence type="ECO:0000313" key="2">
    <source>
        <dbReference type="Proteomes" id="UP000800981"/>
    </source>
</evidence>
<evidence type="ECO:0000313" key="1">
    <source>
        <dbReference type="EMBL" id="NHC16226.1"/>
    </source>
</evidence>
<protein>
    <submittedName>
        <fullName evidence="1">DUF1501 domain-containing protein</fullName>
    </submittedName>
</protein>
<comment type="caution">
    <text evidence="1">The sequence shown here is derived from an EMBL/GenBank/DDBJ whole genome shotgun (WGS) entry which is preliminary data.</text>
</comment>
<dbReference type="InterPro" id="IPR006311">
    <property type="entry name" value="TAT_signal"/>
</dbReference>
<organism evidence="1 2">
    <name type="scientific">Motilibacter deserti</name>
    <dbReference type="NCBI Taxonomy" id="2714956"/>
    <lineage>
        <taxon>Bacteria</taxon>
        <taxon>Bacillati</taxon>
        <taxon>Actinomycetota</taxon>
        <taxon>Actinomycetes</taxon>
        <taxon>Motilibacterales</taxon>
        <taxon>Motilibacteraceae</taxon>
        <taxon>Motilibacter</taxon>
    </lineage>
</organism>
<dbReference type="InterPro" id="IPR010869">
    <property type="entry name" value="DUF1501"/>
</dbReference>
<dbReference type="Pfam" id="PF07394">
    <property type="entry name" value="DUF1501"/>
    <property type="match status" value="1"/>
</dbReference>
<dbReference type="PANTHER" id="PTHR43737">
    <property type="entry name" value="BLL7424 PROTEIN"/>
    <property type="match status" value="1"/>
</dbReference>
<proteinExistence type="predicted"/>
<gene>
    <name evidence="1" type="ORF">G9H71_20785</name>
</gene>
<sequence>MTSSVKHAAADCGCPEQRGLSRRTFLRASLATLAGVAGGGLLDLGGAQVALAEEGYAGDVLVVVSLRGGFDGLSAVVPAGDPAYAAARPNIAVPSSQLIPAGGVFGLHPALKPLEPLWRAGTFGAVHAVGQKDPTRSHFTAMEELERAAPRSSLRTGWIDRMVGASGATSTFAAVSVGSTTTTTAFAGAAPELSVRSLPSFKLSGADWEAARWKTALAELHTSGPEAVVSAARRSLAALDTAAALPAPSTLPDGVAYPEGSFGEALRDVARLIRGGVGARVAAVDLGGWDMHEGVGGVDGGWMARQLDQLARGLAAFAADLGEAFGRTTVVTLSEFGRRVAENGSGGLDHGNGNAVLLLGGGVVGGRVHGRWPGLGERSLVEGDLAGTTDYRTLLAEILEARCGVPARSVFPGLAPARLGVARAR</sequence>